<sequence length="446" mass="48561">MGLFTKQSAITSQIDVIVNLSSISNWEAVAALCETVNSKDDGAKEAGKALRKKLRLGRPQQQMNAITLIQSMVDGCGSKFKAQLATAKFAEDIEAVVVADATDVNVKIRLMERLETWATTFSADPGLAVIPQLYYQLVKNNTPRSQTSSRGGPPSPPRAPMTPEQQMRQMAQDIELARNNAHMLIEAVSFADPELEAIEENELIREFHSKCQTLQRGIQQYLSEMTEAATPNEQWLTSLLACNQELVQAFTAYNQMMERQHLSKVTKASELVDVVPKRTGDALSSGEHSPNEDLMSFADNAGVNQGAGVGSGVSNGHAHSNGNGTANGNGKSAVSPPASKQEADPFGDTPYFVTGPADVAAAVKMGKRTDNQDKIFDASAYFRQQQLEQEQLQALKEQQRLLHLEQQQQQQHPQQQQQQREQVILPQTSSGSSQPVAGATPVPALP</sequence>
<feature type="domain" description="VHS" evidence="4">
    <location>
        <begin position="25"/>
        <end position="145"/>
    </location>
</feature>
<evidence type="ECO:0000259" key="4">
    <source>
        <dbReference type="PROSITE" id="PS50179"/>
    </source>
</evidence>
<evidence type="ECO:0000313" key="6">
    <source>
        <dbReference type="EMBL" id="KAF9965363.1"/>
    </source>
</evidence>
<feature type="compositionally biased region" description="Polar residues" evidence="3">
    <location>
        <begin position="314"/>
        <end position="332"/>
    </location>
</feature>
<proteinExistence type="predicted"/>
<dbReference type="GO" id="GO:0015031">
    <property type="term" value="P:protein transport"/>
    <property type="evidence" value="ECO:0007669"/>
    <property type="project" value="UniProtKB-KW"/>
</dbReference>
<dbReference type="InterPro" id="IPR038425">
    <property type="entry name" value="GAT_sf"/>
</dbReference>
<dbReference type="InterPro" id="IPR004152">
    <property type="entry name" value="GAT_dom"/>
</dbReference>
<feature type="domain" description="GAT" evidence="5">
    <location>
        <begin position="165"/>
        <end position="258"/>
    </location>
</feature>
<dbReference type="CDD" id="cd16980">
    <property type="entry name" value="VHS_Lsb5"/>
    <property type="match status" value="1"/>
</dbReference>
<evidence type="ECO:0000259" key="5">
    <source>
        <dbReference type="PROSITE" id="PS50909"/>
    </source>
</evidence>
<dbReference type="OrthoDB" id="10255964at2759"/>
<dbReference type="AlphaFoldDB" id="A0A9P6JA37"/>
<dbReference type="InterPro" id="IPR045007">
    <property type="entry name" value="LSB5"/>
</dbReference>
<dbReference type="GO" id="GO:0007015">
    <property type="term" value="P:actin filament organization"/>
    <property type="evidence" value="ECO:0007669"/>
    <property type="project" value="InterPro"/>
</dbReference>
<dbReference type="SMART" id="SM00288">
    <property type="entry name" value="VHS"/>
    <property type="match status" value="1"/>
</dbReference>
<dbReference type="GO" id="GO:0030479">
    <property type="term" value="C:actin cortical patch"/>
    <property type="evidence" value="ECO:0007669"/>
    <property type="project" value="TreeGrafter"/>
</dbReference>
<reference evidence="6" key="1">
    <citation type="journal article" date="2020" name="Fungal Divers.">
        <title>Resolving the Mortierellaceae phylogeny through synthesis of multi-gene phylogenetics and phylogenomics.</title>
        <authorList>
            <person name="Vandepol N."/>
            <person name="Liber J."/>
            <person name="Desiro A."/>
            <person name="Na H."/>
            <person name="Kennedy M."/>
            <person name="Barry K."/>
            <person name="Grigoriev I.V."/>
            <person name="Miller A.N."/>
            <person name="O'Donnell K."/>
            <person name="Stajich J.E."/>
            <person name="Bonito G."/>
        </authorList>
    </citation>
    <scope>NUCLEOTIDE SEQUENCE</scope>
    <source>
        <strain evidence="6">CK1249</strain>
    </source>
</reference>
<dbReference type="Gene3D" id="1.25.40.90">
    <property type="match status" value="1"/>
</dbReference>
<feature type="compositionally biased region" description="Polar residues" evidence="3">
    <location>
        <begin position="425"/>
        <end position="435"/>
    </location>
</feature>
<evidence type="ECO:0000256" key="2">
    <source>
        <dbReference type="ARBA" id="ARBA00022927"/>
    </source>
</evidence>
<keyword evidence="2" id="KW-0653">Protein transport</keyword>
<dbReference type="InterPro" id="IPR008942">
    <property type="entry name" value="ENTH_VHS"/>
</dbReference>
<dbReference type="SUPFAM" id="SSF48464">
    <property type="entry name" value="ENTH/VHS domain"/>
    <property type="match status" value="1"/>
</dbReference>
<dbReference type="EMBL" id="JAAAHY010000261">
    <property type="protein sequence ID" value="KAF9965363.1"/>
    <property type="molecule type" value="Genomic_DNA"/>
</dbReference>
<dbReference type="SUPFAM" id="SSF89009">
    <property type="entry name" value="GAT-like domain"/>
    <property type="match status" value="1"/>
</dbReference>
<dbReference type="PROSITE" id="PS50179">
    <property type="entry name" value="VHS"/>
    <property type="match status" value="1"/>
</dbReference>
<dbReference type="GO" id="GO:0035091">
    <property type="term" value="F:phosphatidylinositol binding"/>
    <property type="evidence" value="ECO:0007669"/>
    <property type="project" value="InterPro"/>
</dbReference>
<feature type="region of interest" description="Disordered" evidence="3">
    <location>
        <begin position="279"/>
        <end position="351"/>
    </location>
</feature>
<dbReference type="Gene3D" id="1.20.58.160">
    <property type="match status" value="1"/>
</dbReference>
<dbReference type="GO" id="GO:0051666">
    <property type="term" value="P:actin cortical patch localization"/>
    <property type="evidence" value="ECO:0007669"/>
    <property type="project" value="TreeGrafter"/>
</dbReference>
<evidence type="ECO:0000256" key="3">
    <source>
        <dbReference type="SAM" id="MobiDB-lite"/>
    </source>
</evidence>
<comment type="caution">
    <text evidence="6">The sequence shown here is derived from an EMBL/GenBank/DDBJ whole genome shotgun (WGS) entry which is preliminary data.</text>
</comment>
<accession>A0A9P6JA37</accession>
<keyword evidence="1" id="KW-0813">Transport</keyword>
<dbReference type="PANTHER" id="PTHR47789">
    <property type="entry name" value="LAS SEVENTEEN-BINDING PROTEIN 5"/>
    <property type="match status" value="1"/>
</dbReference>
<feature type="region of interest" description="Disordered" evidence="3">
    <location>
        <begin position="404"/>
        <end position="446"/>
    </location>
</feature>
<feature type="compositionally biased region" description="Low complexity" evidence="3">
    <location>
        <begin position="143"/>
        <end position="152"/>
    </location>
</feature>
<gene>
    <name evidence="6" type="primary">LSB5_1</name>
    <name evidence="6" type="ORF">BGZ70_004981</name>
</gene>
<keyword evidence="7" id="KW-1185">Reference proteome</keyword>
<protein>
    <submittedName>
        <fullName evidence="6">Actin patch assembly and actin polymerization protein</fullName>
    </submittedName>
</protein>
<dbReference type="GO" id="GO:0007034">
    <property type="term" value="P:vacuolar transport"/>
    <property type="evidence" value="ECO:0007669"/>
    <property type="project" value="UniProtKB-ARBA"/>
</dbReference>
<dbReference type="Pfam" id="PF00790">
    <property type="entry name" value="VHS"/>
    <property type="match status" value="1"/>
</dbReference>
<feature type="region of interest" description="Disordered" evidence="3">
    <location>
        <begin position="142"/>
        <end position="167"/>
    </location>
</feature>
<dbReference type="Pfam" id="PF03127">
    <property type="entry name" value="GAT"/>
    <property type="match status" value="1"/>
</dbReference>
<dbReference type="Proteomes" id="UP000738359">
    <property type="component" value="Unassembled WGS sequence"/>
</dbReference>
<dbReference type="GO" id="GO:0043130">
    <property type="term" value="F:ubiquitin binding"/>
    <property type="evidence" value="ECO:0007669"/>
    <property type="project" value="InterPro"/>
</dbReference>
<evidence type="ECO:0000256" key="1">
    <source>
        <dbReference type="ARBA" id="ARBA00022448"/>
    </source>
</evidence>
<dbReference type="GO" id="GO:0006897">
    <property type="term" value="P:endocytosis"/>
    <property type="evidence" value="ECO:0007669"/>
    <property type="project" value="InterPro"/>
</dbReference>
<dbReference type="PROSITE" id="PS50909">
    <property type="entry name" value="GAT"/>
    <property type="match status" value="1"/>
</dbReference>
<evidence type="ECO:0000313" key="7">
    <source>
        <dbReference type="Proteomes" id="UP000738359"/>
    </source>
</evidence>
<dbReference type="PANTHER" id="PTHR47789:SF1">
    <property type="entry name" value="LAS SEVENTEEN-BINDING PROTEIN 5"/>
    <property type="match status" value="1"/>
</dbReference>
<name>A0A9P6JA37_MORAP</name>
<organism evidence="6 7">
    <name type="scientific">Mortierella alpina</name>
    <name type="common">Oleaginous fungus</name>
    <name type="synonym">Mortierella renispora</name>
    <dbReference type="NCBI Taxonomy" id="64518"/>
    <lineage>
        <taxon>Eukaryota</taxon>
        <taxon>Fungi</taxon>
        <taxon>Fungi incertae sedis</taxon>
        <taxon>Mucoromycota</taxon>
        <taxon>Mortierellomycotina</taxon>
        <taxon>Mortierellomycetes</taxon>
        <taxon>Mortierellales</taxon>
        <taxon>Mortierellaceae</taxon>
        <taxon>Mortierella</taxon>
    </lineage>
</organism>
<dbReference type="InterPro" id="IPR002014">
    <property type="entry name" value="VHS_dom"/>
</dbReference>
<feature type="compositionally biased region" description="Low complexity" evidence="3">
    <location>
        <begin position="404"/>
        <end position="422"/>
    </location>
</feature>
<dbReference type="CDD" id="cd21383">
    <property type="entry name" value="GAT_GGA_Tom1-like"/>
    <property type="match status" value="1"/>
</dbReference>